<evidence type="ECO:0008006" key="3">
    <source>
        <dbReference type="Google" id="ProtNLM"/>
    </source>
</evidence>
<reference evidence="1" key="1">
    <citation type="submission" date="2025-08" db="UniProtKB">
        <authorList>
            <consortium name="Ensembl"/>
        </authorList>
    </citation>
    <scope>IDENTIFICATION</scope>
</reference>
<dbReference type="InterPro" id="IPR047012">
    <property type="entry name" value="ICAM_VCAM"/>
</dbReference>
<name>A0A8C7XV59_9TELE</name>
<sequence length="222" mass="25331">LPNVFFILFFTFAFLLVLFWLLLFEEYICNCGPYILQGTPESTLGEFLVWRVDRLTEWSIKAMCYAVSDVEGKCDKALSLTVYQPPTAVSITYVNHTGPLFESSHYSLQCTVQDVAPLEKVILTFYKGLTMLSQIKFNHTRQKTPVNESITQSIVPRKEDNGTQYWCEAKLELGPEGPQQPLVVASQKLTLLVGQHTRDDRKNDQSIVPVQCVEHLEFSKNM</sequence>
<proteinExistence type="predicted"/>
<dbReference type="Gene3D" id="2.60.40.10">
    <property type="entry name" value="Immunoglobulins"/>
    <property type="match status" value="1"/>
</dbReference>
<reference evidence="1" key="2">
    <citation type="submission" date="2025-09" db="UniProtKB">
        <authorList>
            <consortium name="Ensembl"/>
        </authorList>
    </citation>
    <scope>IDENTIFICATION</scope>
</reference>
<dbReference type="InterPro" id="IPR013783">
    <property type="entry name" value="Ig-like_fold"/>
</dbReference>
<evidence type="ECO:0000313" key="1">
    <source>
        <dbReference type="Ensembl" id="ENSOSIP00000017952.1"/>
    </source>
</evidence>
<dbReference type="Ensembl" id="ENSOSIT00000018959.1">
    <property type="protein sequence ID" value="ENSOSIP00000017952.1"/>
    <property type="gene ID" value="ENSOSIG00000009777.1"/>
</dbReference>
<accession>A0A8C7XV59</accession>
<dbReference type="GO" id="GO:0005178">
    <property type="term" value="F:integrin binding"/>
    <property type="evidence" value="ECO:0007669"/>
    <property type="project" value="InterPro"/>
</dbReference>
<dbReference type="PANTHER" id="PTHR13771">
    <property type="entry name" value="INTERCELLULAR ADHESION MOLECULE"/>
    <property type="match status" value="1"/>
</dbReference>
<dbReference type="InterPro" id="IPR036179">
    <property type="entry name" value="Ig-like_dom_sf"/>
</dbReference>
<evidence type="ECO:0000313" key="2">
    <source>
        <dbReference type="Proteomes" id="UP000694383"/>
    </source>
</evidence>
<dbReference type="GO" id="GO:0007155">
    <property type="term" value="P:cell adhesion"/>
    <property type="evidence" value="ECO:0007669"/>
    <property type="project" value="InterPro"/>
</dbReference>
<dbReference type="PANTHER" id="PTHR13771:SF9">
    <property type="entry name" value="INTERCELLULAR ADHESION MOLECULE 5"/>
    <property type="match status" value="1"/>
</dbReference>
<protein>
    <recommendedName>
        <fullName evidence="3">Ig-like domain-containing protein</fullName>
    </recommendedName>
</protein>
<dbReference type="AlphaFoldDB" id="A0A8C7XV59"/>
<organism evidence="1 2">
    <name type="scientific">Oryzias sinensis</name>
    <name type="common">Chinese medaka</name>
    <dbReference type="NCBI Taxonomy" id="183150"/>
    <lineage>
        <taxon>Eukaryota</taxon>
        <taxon>Metazoa</taxon>
        <taxon>Chordata</taxon>
        <taxon>Craniata</taxon>
        <taxon>Vertebrata</taxon>
        <taxon>Euteleostomi</taxon>
        <taxon>Actinopterygii</taxon>
        <taxon>Neopterygii</taxon>
        <taxon>Teleostei</taxon>
        <taxon>Neoteleostei</taxon>
        <taxon>Acanthomorphata</taxon>
        <taxon>Ovalentaria</taxon>
        <taxon>Atherinomorphae</taxon>
        <taxon>Beloniformes</taxon>
        <taxon>Adrianichthyidae</taxon>
        <taxon>Oryziinae</taxon>
        <taxon>Oryzias</taxon>
    </lineage>
</organism>
<dbReference type="GeneTree" id="ENSGT00940000159005"/>
<keyword evidence="2" id="KW-1185">Reference proteome</keyword>
<dbReference type="SUPFAM" id="SSF48726">
    <property type="entry name" value="Immunoglobulin"/>
    <property type="match status" value="1"/>
</dbReference>
<dbReference type="Proteomes" id="UP000694383">
    <property type="component" value="Unplaced"/>
</dbReference>